<accession>A0A923RN83</accession>
<dbReference type="GO" id="GO:0000166">
    <property type="term" value="F:nucleotide binding"/>
    <property type="evidence" value="ECO:0007669"/>
    <property type="project" value="InterPro"/>
</dbReference>
<dbReference type="InterPro" id="IPR036291">
    <property type="entry name" value="NAD(P)-bd_dom_sf"/>
</dbReference>
<comment type="similarity">
    <text evidence="1">Belongs to the Gfo/Idh/MocA family.</text>
</comment>
<dbReference type="Proteomes" id="UP000649345">
    <property type="component" value="Unassembled WGS sequence"/>
</dbReference>
<gene>
    <name evidence="5" type="ORF">H8S44_10600</name>
</gene>
<dbReference type="RefSeq" id="WP_186873655.1">
    <property type="nucleotide sequence ID" value="NZ_JACOOR010000005.1"/>
</dbReference>
<dbReference type="GO" id="GO:0016491">
    <property type="term" value="F:oxidoreductase activity"/>
    <property type="evidence" value="ECO:0007669"/>
    <property type="project" value="UniProtKB-KW"/>
</dbReference>
<proteinExistence type="inferred from homology"/>
<organism evidence="5 6">
    <name type="scientific">Anaerosacchariphilus hominis</name>
    <dbReference type="NCBI Taxonomy" id="2763017"/>
    <lineage>
        <taxon>Bacteria</taxon>
        <taxon>Bacillati</taxon>
        <taxon>Bacillota</taxon>
        <taxon>Clostridia</taxon>
        <taxon>Lachnospirales</taxon>
        <taxon>Lachnospiraceae</taxon>
        <taxon>Anaerosacchariphilus</taxon>
    </lineage>
</organism>
<reference evidence="5" key="1">
    <citation type="submission" date="2020-08" db="EMBL/GenBank/DDBJ databases">
        <title>Genome public.</title>
        <authorList>
            <person name="Liu C."/>
            <person name="Sun Q."/>
        </authorList>
    </citation>
    <scope>NUCLEOTIDE SEQUENCE</scope>
    <source>
        <strain evidence="5">NSJ-68</strain>
    </source>
</reference>
<evidence type="ECO:0000256" key="2">
    <source>
        <dbReference type="ARBA" id="ARBA00023002"/>
    </source>
</evidence>
<feature type="domain" description="GFO/IDH/MocA-like oxidoreductase" evidence="4">
    <location>
        <begin position="131"/>
        <end position="246"/>
    </location>
</feature>
<keyword evidence="2" id="KW-0560">Oxidoreductase</keyword>
<dbReference type="PANTHER" id="PTHR22604:SF105">
    <property type="entry name" value="TRANS-1,2-DIHYDROBENZENE-1,2-DIOL DEHYDROGENASE"/>
    <property type="match status" value="1"/>
</dbReference>
<evidence type="ECO:0000256" key="1">
    <source>
        <dbReference type="ARBA" id="ARBA00010928"/>
    </source>
</evidence>
<dbReference type="Gene3D" id="3.30.360.10">
    <property type="entry name" value="Dihydrodipicolinate Reductase, domain 2"/>
    <property type="match status" value="1"/>
</dbReference>
<protein>
    <submittedName>
        <fullName evidence="5">Gfo/Idh/MocA family oxidoreductase</fullName>
    </submittedName>
</protein>
<keyword evidence="6" id="KW-1185">Reference proteome</keyword>
<evidence type="ECO:0000259" key="3">
    <source>
        <dbReference type="Pfam" id="PF01408"/>
    </source>
</evidence>
<dbReference type="EMBL" id="JACOOR010000005">
    <property type="protein sequence ID" value="MBC5660221.1"/>
    <property type="molecule type" value="Genomic_DNA"/>
</dbReference>
<dbReference type="InterPro" id="IPR050984">
    <property type="entry name" value="Gfo/Idh/MocA_domain"/>
</dbReference>
<dbReference type="InterPro" id="IPR055170">
    <property type="entry name" value="GFO_IDH_MocA-like_dom"/>
</dbReference>
<comment type="caution">
    <text evidence="5">The sequence shown here is derived from an EMBL/GenBank/DDBJ whole genome shotgun (WGS) entry which is preliminary data.</text>
</comment>
<dbReference type="PANTHER" id="PTHR22604">
    <property type="entry name" value="OXIDOREDUCTASES"/>
    <property type="match status" value="1"/>
</dbReference>
<dbReference type="SUPFAM" id="SSF51735">
    <property type="entry name" value="NAD(P)-binding Rossmann-fold domains"/>
    <property type="match status" value="1"/>
</dbReference>
<dbReference type="Pfam" id="PF01408">
    <property type="entry name" value="GFO_IDH_MocA"/>
    <property type="match status" value="1"/>
</dbReference>
<evidence type="ECO:0000313" key="6">
    <source>
        <dbReference type="Proteomes" id="UP000649345"/>
    </source>
</evidence>
<evidence type="ECO:0000259" key="4">
    <source>
        <dbReference type="Pfam" id="PF22725"/>
    </source>
</evidence>
<sequence>MQNLRIGILSTASIVPRFINASRQVEDCTVTAIASRNPEKAREKAALWQIPGVFSSYEELLASPDIDAVYIALINSAHYAFARRALEQGKHVLCEKPLALDPAEIRELFSLAREKGLFLMEMQKCVFLPVIQQLKERIRSGEFGTITMADFSNSFDAGYNSWMFDASKGGGPLFSHAIYSLQLMQYLFDSFVVEQTGLCTRSVSAVENQFSAVMLLENGILFTNKTSTASDTIHTGYLYGERGYIELPDYWKARKAILHFKDREPEVLEIPCDYELQYETRHAVSCIRQGLTESPVMTEEMSARAADTLLQLHRQWNGGN</sequence>
<name>A0A923RN83_9FIRM</name>
<dbReference type="Gene3D" id="3.40.50.720">
    <property type="entry name" value="NAD(P)-binding Rossmann-like Domain"/>
    <property type="match status" value="1"/>
</dbReference>
<dbReference type="SUPFAM" id="SSF55347">
    <property type="entry name" value="Glyceraldehyde-3-phosphate dehydrogenase-like, C-terminal domain"/>
    <property type="match status" value="1"/>
</dbReference>
<dbReference type="Pfam" id="PF22725">
    <property type="entry name" value="GFO_IDH_MocA_C3"/>
    <property type="match status" value="1"/>
</dbReference>
<dbReference type="AlphaFoldDB" id="A0A923RN83"/>
<feature type="domain" description="Gfo/Idh/MocA-like oxidoreductase N-terminal" evidence="3">
    <location>
        <begin position="5"/>
        <end position="120"/>
    </location>
</feature>
<dbReference type="InterPro" id="IPR000683">
    <property type="entry name" value="Gfo/Idh/MocA-like_OxRdtase_N"/>
</dbReference>
<evidence type="ECO:0000313" key="5">
    <source>
        <dbReference type="EMBL" id="MBC5660221.1"/>
    </source>
</evidence>